<keyword evidence="3" id="KW-0028">Amino-acid biosynthesis</keyword>
<evidence type="ECO:0000256" key="4">
    <source>
        <dbReference type="ARBA" id="ARBA00022679"/>
    </source>
</evidence>
<dbReference type="InterPro" id="IPR042122">
    <property type="entry name" value="Ser_AcTrfase_N_sf"/>
</dbReference>
<gene>
    <name evidence="7" type="ORF">HBH26_04565</name>
</gene>
<reference evidence="7 8" key="1">
    <citation type="submission" date="2020-03" db="EMBL/GenBank/DDBJ databases">
        <authorList>
            <person name="Wang L."/>
            <person name="He N."/>
            <person name="Li Y."/>
            <person name="Fang Y."/>
            <person name="Zhang F."/>
        </authorList>
    </citation>
    <scope>NUCLEOTIDE SEQUENCE [LARGE SCALE GENOMIC DNA]</scope>
    <source>
        <strain evidence="7 8">36D10-4-7</strain>
    </source>
</reference>
<dbReference type="Proteomes" id="UP000732399">
    <property type="component" value="Unassembled WGS sequence"/>
</dbReference>
<dbReference type="InterPro" id="IPR011004">
    <property type="entry name" value="Trimer_LpxA-like_sf"/>
</dbReference>
<evidence type="ECO:0000256" key="3">
    <source>
        <dbReference type="ARBA" id="ARBA00022605"/>
    </source>
</evidence>
<dbReference type="Pfam" id="PF00132">
    <property type="entry name" value="Hexapep"/>
    <property type="match status" value="1"/>
</dbReference>
<evidence type="ECO:0000256" key="1">
    <source>
        <dbReference type="ARBA" id="ARBA00007274"/>
    </source>
</evidence>
<protein>
    <recommendedName>
        <fullName evidence="2">serine O-acetyltransferase</fullName>
        <ecNumber evidence="2">2.3.1.30</ecNumber>
    </recommendedName>
</protein>
<dbReference type="PANTHER" id="PTHR42811">
    <property type="entry name" value="SERINE ACETYLTRANSFERASE"/>
    <property type="match status" value="1"/>
</dbReference>
<organism evidence="7 8">
    <name type="scientific">Sphingomonas corticis</name>
    <dbReference type="NCBI Taxonomy" id="2722791"/>
    <lineage>
        <taxon>Bacteria</taxon>
        <taxon>Pseudomonadati</taxon>
        <taxon>Pseudomonadota</taxon>
        <taxon>Alphaproteobacteria</taxon>
        <taxon>Sphingomonadales</taxon>
        <taxon>Sphingomonadaceae</taxon>
        <taxon>Sphingomonas</taxon>
    </lineage>
</organism>
<dbReference type="CDD" id="cd03354">
    <property type="entry name" value="LbH_SAT"/>
    <property type="match status" value="1"/>
</dbReference>
<dbReference type="NCBIfam" id="NF041874">
    <property type="entry name" value="EPS_EpsC"/>
    <property type="match status" value="1"/>
</dbReference>
<accession>A0ABX1CKG1</accession>
<comment type="similarity">
    <text evidence="1">Belongs to the transferase hexapeptide repeat family.</text>
</comment>
<comment type="catalytic activity">
    <reaction evidence="6">
        <text>L-serine + acetyl-CoA = O-acetyl-L-serine + CoA</text>
        <dbReference type="Rhea" id="RHEA:24560"/>
        <dbReference type="ChEBI" id="CHEBI:33384"/>
        <dbReference type="ChEBI" id="CHEBI:57287"/>
        <dbReference type="ChEBI" id="CHEBI:57288"/>
        <dbReference type="ChEBI" id="CHEBI:58340"/>
        <dbReference type="EC" id="2.3.1.30"/>
    </reaction>
</comment>
<dbReference type="RefSeq" id="WP_168133391.1">
    <property type="nucleotide sequence ID" value="NZ_JAAVJH010000002.1"/>
</dbReference>
<comment type="caution">
    <text evidence="7">The sequence shown here is derived from an EMBL/GenBank/DDBJ whole genome shotgun (WGS) entry which is preliminary data.</text>
</comment>
<name>A0ABX1CKG1_9SPHN</name>
<keyword evidence="5" id="KW-0012">Acyltransferase</keyword>
<dbReference type="InterPro" id="IPR053376">
    <property type="entry name" value="Serine_acetyltransferase"/>
</dbReference>
<evidence type="ECO:0000256" key="6">
    <source>
        <dbReference type="ARBA" id="ARBA00049486"/>
    </source>
</evidence>
<dbReference type="EMBL" id="JAAVJH010000002">
    <property type="protein sequence ID" value="NJR77889.1"/>
    <property type="molecule type" value="Genomic_DNA"/>
</dbReference>
<evidence type="ECO:0000313" key="8">
    <source>
        <dbReference type="Proteomes" id="UP000732399"/>
    </source>
</evidence>
<dbReference type="SUPFAM" id="SSF51161">
    <property type="entry name" value="Trimeric LpxA-like enzymes"/>
    <property type="match status" value="1"/>
</dbReference>
<sequence>MSAFLPPSVVEGLRAARRSARLARGAGGQIDVPPRFPRRERLAAAVAGIAAALYPRRIGGIAGGEAAEDAFVAARLDAALTALHEEVARELHYWSVEASAPFDDDQAATIVRLFAATLPDVRRLIDSDIDAAFLGDPAARSVDEILTCYPGAVASLHHRLAHELHALGAVLTARIVSEIANERTGIDIHPGATIGAHFFIDHGTGVVIGETAIVGERVRLYQHVTLGARSPLGSAHPGVTERHARHPIVGDDVVIYAGATILGRVTIGDGATIGGNVWLLSDVPAGAVIVQPEARALPAAAARELREVLK</sequence>
<keyword evidence="4" id="KW-0808">Transferase</keyword>
<evidence type="ECO:0000256" key="5">
    <source>
        <dbReference type="ARBA" id="ARBA00023315"/>
    </source>
</evidence>
<keyword evidence="8" id="KW-1185">Reference proteome</keyword>
<evidence type="ECO:0000256" key="2">
    <source>
        <dbReference type="ARBA" id="ARBA00013266"/>
    </source>
</evidence>
<proteinExistence type="inferred from homology"/>
<evidence type="ECO:0000313" key="7">
    <source>
        <dbReference type="EMBL" id="NJR77889.1"/>
    </source>
</evidence>
<dbReference type="EC" id="2.3.1.30" evidence="2"/>
<dbReference type="Gene3D" id="1.10.3130.10">
    <property type="entry name" value="serine acetyltransferase, domain 1"/>
    <property type="match status" value="1"/>
</dbReference>
<dbReference type="InterPro" id="IPR001451">
    <property type="entry name" value="Hexapep"/>
</dbReference>
<dbReference type="InterPro" id="IPR045304">
    <property type="entry name" value="LbH_SAT"/>
</dbReference>
<dbReference type="Gene3D" id="2.160.10.10">
    <property type="entry name" value="Hexapeptide repeat proteins"/>
    <property type="match status" value="1"/>
</dbReference>